<reference evidence="2" key="1">
    <citation type="submission" date="2016-06" db="EMBL/GenBank/DDBJ databases">
        <authorList>
            <person name="Butler K."/>
        </authorList>
    </citation>
    <scope>NUCLEOTIDE SEQUENCE [LARGE SCALE GENOMIC DNA]</scope>
    <source>
        <strain evidence="2">GCSL-Mp20</strain>
    </source>
</reference>
<evidence type="ECO:0000313" key="2">
    <source>
        <dbReference type="Proteomes" id="UP000092377"/>
    </source>
</evidence>
<protein>
    <recommendedName>
        <fullName evidence="3">DUF2612 domain-containing protein</fullName>
    </recommendedName>
</protein>
<name>A0A1B8HSV7_9GAMM</name>
<proteinExistence type="predicted"/>
<accession>A0A1B8HSV7</accession>
<dbReference type="OrthoDB" id="8158189at2"/>
<dbReference type="RefSeq" id="WP_067399743.1">
    <property type="nucleotide sequence ID" value="NZ_LZEY01000005.1"/>
</dbReference>
<evidence type="ECO:0008006" key="3">
    <source>
        <dbReference type="Google" id="ProtNLM"/>
    </source>
</evidence>
<keyword evidence="2" id="KW-1185">Reference proteome</keyword>
<organism evidence="1 2">
    <name type="scientific">Morganella psychrotolerans</name>
    <dbReference type="NCBI Taxonomy" id="368603"/>
    <lineage>
        <taxon>Bacteria</taxon>
        <taxon>Pseudomonadati</taxon>
        <taxon>Pseudomonadota</taxon>
        <taxon>Gammaproteobacteria</taxon>
        <taxon>Enterobacterales</taxon>
        <taxon>Morganellaceae</taxon>
        <taxon>Morganella</taxon>
    </lineage>
</organism>
<dbReference type="InterPro" id="IPR021283">
    <property type="entry name" value="Phage_Wedge1"/>
</dbReference>
<dbReference type="Pfam" id="PF11041">
    <property type="entry name" value="Phage_Wedge1"/>
    <property type="match status" value="1"/>
</dbReference>
<evidence type="ECO:0000313" key="1">
    <source>
        <dbReference type="EMBL" id="OBU12519.1"/>
    </source>
</evidence>
<dbReference type="AlphaFoldDB" id="A0A1B8HSV7"/>
<sequence>MIDIRETLLSQYANSPVITNILKKSNEAIDPRHSADEFYNLAVNVLTAQGFGLDIWGRIVGIGRGISIPDPDADYFGFDGTEKYLPFNQAPFFGDINGQASYQMGDETYREVIMMKAYANILCATAPNINAFLKASFTRGRGYYLITGHMTARYVFEYRLSELEKNLIYNHDILPRPCGVEISITELPVSEYFGFYKTGFQPFSQAPFIK</sequence>
<dbReference type="Proteomes" id="UP000092377">
    <property type="component" value="Unassembled WGS sequence"/>
</dbReference>
<gene>
    <name evidence="1" type="ORF">AYY18_15405</name>
</gene>
<dbReference type="EMBL" id="LZEY01000005">
    <property type="protein sequence ID" value="OBU12519.1"/>
    <property type="molecule type" value="Genomic_DNA"/>
</dbReference>
<comment type="caution">
    <text evidence="1">The sequence shown here is derived from an EMBL/GenBank/DDBJ whole genome shotgun (WGS) entry which is preliminary data.</text>
</comment>